<comment type="caution">
    <text evidence="2">The sequence shown here is derived from an EMBL/GenBank/DDBJ whole genome shotgun (WGS) entry which is preliminary data.</text>
</comment>
<dbReference type="AlphaFoldDB" id="A0A6G0XZJ3"/>
<evidence type="ECO:0000313" key="3">
    <source>
        <dbReference type="Proteomes" id="UP000478052"/>
    </source>
</evidence>
<proteinExistence type="predicted"/>
<protein>
    <submittedName>
        <fullName evidence="2">Uncharacterized protein</fullName>
    </submittedName>
</protein>
<accession>A0A6G0XZJ3</accession>
<reference evidence="2 3" key="1">
    <citation type="submission" date="2019-08" db="EMBL/GenBank/DDBJ databases">
        <title>Whole genome of Aphis craccivora.</title>
        <authorList>
            <person name="Voronova N.V."/>
            <person name="Shulinski R.S."/>
            <person name="Bandarenka Y.V."/>
            <person name="Zhorov D.G."/>
            <person name="Warner D."/>
        </authorList>
    </citation>
    <scope>NUCLEOTIDE SEQUENCE [LARGE SCALE GENOMIC DNA]</scope>
    <source>
        <strain evidence="2">180601</strain>
        <tissue evidence="2">Whole Body</tissue>
    </source>
</reference>
<feature type="region of interest" description="Disordered" evidence="1">
    <location>
        <begin position="27"/>
        <end position="49"/>
    </location>
</feature>
<evidence type="ECO:0000256" key="1">
    <source>
        <dbReference type="SAM" id="MobiDB-lite"/>
    </source>
</evidence>
<evidence type="ECO:0000313" key="2">
    <source>
        <dbReference type="EMBL" id="KAF0746440.1"/>
    </source>
</evidence>
<organism evidence="2 3">
    <name type="scientific">Aphis craccivora</name>
    <name type="common">Cowpea aphid</name>
    <dbReference type="NCBI Taxonomy" id="307492"/>
    <lineage>
        <taxon>Eukaryota</taxon>
        <taxon>Metazoa</taxon>
        <taxon>Ecdysozoa</taxon>
        <taxon>Arthropoda</taxon>
        <taxon>Hexapoda</taxon>
        <taxon>Insecta</taxon>
        <taxon>Pterygota</taxon>
        <taxon>Neoptera</taxon>
        <taxon>Paraneoptera</taxon>
        <taxon>Hemiptera</taxon>
        <taxon>Sternorrhyncha</taxon>
        <taxon>Aphidomorpha</taxon>
        <taxon>Aphidoidea</taxon>
        <taxon>Aphididae</taxon>
        <taxon>Aphidini</taxon>
        <taxon>Aphis</taxon>
        <taxon>Aphis</taxon>
    </lineage>
</organism>
<gene>
    <name evidence="2" type="ORF">FWK35_00023065</name>
</gene>
<feature type="non-terminal residue" evidence="2">
    <location>
        <position position="1"/>
    </location>
</feature>
<name>A0A6G0XZJ3_APHCR</name>
<dbReference type="Proteomes" id="UP000478052">
    <property type="component" value="Unassembled WGS sequence"/>
</dbReference>
<sequence length="157" mass="18291">IAGINADIWKKISDNLSVDLIDKVTPGSVRSEPNIQDDPSSDESDYSSPKEKITFDITFSVEEWELTKPREKVYNEKKRGLRTYTMLTPYEWNKRLKSRTAEATTLLQNKDRLVELQIKCLEQEFEINIIKKTNVALKEKKMLLEIEVLEKKIKDSL</sequence>
<dbReference type="EMBL" id="VUJU01007209">
    <property type="protein sequence ID" value="KAF0746440.1"/>
    <property type="molecule type" value="Genomic_DNA"/>
</dbReference>
<feature type="non-terminal residue" evidence="2">
    <location>
        <position position="157"/>
    </location>
</feature>
<keyword evidence="3" id="KW-1185">Reference proteome</keyword>